<keyword evidence="1" id="KW-0812">Transmembrane</keyword>
<protein>
    <submittedName>
        <fullName evidence="2">Uncharacterized protein</fullName>
    </submittedName>
</protein>
<feature type="transmembrane region" description="Helical" evidence="1">
    <location>
        <begin position="30"/>
        <end position="50"/>
    </location>
</feature>
<reference evidence="2 3" key="1">
    <citation type="journal article" date="2018" name="Front. Microbiol.">
        <title>Genome-Wide Analysis of Corynespora cassiicola Leaf Fall Disease Putative Effectors.</title>
        <authorList>
            <person name="Lopez D."/>
            <person name="Ribeiro S."/>
            <person name="Label P."/>
            <person name="Fumanal B."/>
            <person name="Venisse J.S."/>
            <person name="Kohler A."/>
            <person name="de Oliveira R.R."/>
            <person name="Labutti K."/>
            <person name="Lipzen A."/>
            <person name="Lail K."/>
            <person name="Bauer D."/>
            <person name="Ohm R.A."/>
            <person name="Barry K.W."/>
            <person name="Spatafora J."/>
            <person name="Grigoriev I.V."/>
            <person name="Martin F.M."/>
            <person name="Pujade-Renaud V."/>
        </authorList>
    </citation>
    <scope>NUCLEOTIDE SEQUENCE [LARGE SCALE GENOMIC DNA]</scope>
    <source>
        <strain evidence="2 3">Philippines</strain>
    </source>
</reference>
<accession>A0A2T2NCX4</accession>
<evidence type="ECO:0000313" key="2">
    <source>
        <dbReference type="EMBL" id="PSN63230.1"/>
    </source>
</evidence>
<proteinExistence type="predicted"/>
<dbReference type="Proteomes" id="UP000240883">
    <property type="component" value="Unassembled WGS sequence"/>
</dbReference>
<gene>
    <name evidence="2" type="ORF">BS50DRAFT_107660</name>
</gene>
<keyword evidence="3" id="KW-1185">Reference proteome</keyword>
<evidence type="ECO:0000313" key="3">
    <source>
        <dbReference type="Proteomes" id="UP000240883"/>
    </source>
</evidence>
<organism evidence="2 3">
    <name type="scientific">Corynespora cassiicola Philippines</name>
    <dbReference type="NCBI Taxonomy" id="1448308"/>
    <lineage>
        <taxon>Eukaryota</taxon>
        <taxon>Fungi</taxon>
        <taxon>Dikarya</taxon>
        <taxon>Ascomycota</taxon>
        <taxon>Pezizomycotina</taxon>
        <taxon>Dothideomycetes</taxon>
        <taxon>Pleosporomycetidae</taxon>
        <taxon>Pleosporales</taxon>
        <taxon>Corynesporascaceae</taxon>
        <taxon>Corynespora</taxon>
    </lineage>
</organism>
<name>A0A2T2NCX4_CORCC</name>
<evidence type="ECO:0000256" key="1">
    <source>
        <dbReference type="SAM" id="Phobius"/>
    </source>
</evidence>
<keyword evidence="1" id="KW-0472">Membrane</keyword>
<dbReference type="AlphaFoldDB" id="A0A2T2NCX4"/>
<keyword evidence="1" id="KW-1133">Transmembrane helix</keyword>
<sequence>MAAGLHQATGARGFLVAPRWEARGHVVSRAPLFIFGGECVFFVSFFLLLLDFFERKKVSNGIASEMKLTQTMASHVGRRCEHMENVEKPDRVEKQQRLKHGRGSISLVSQSAVVLIRIHVLRRAREYTARSNTFRTPSLRLCVAMMNSGARVTRLEPHFDKARKTRRRRGLR</sequence>
<dbReference type="EMBL" id="KZ678140">
    <property type="protein sequence ID" value="PSN63230.1"/>
    <property type="molecule type" value="Genomic_DNA"/>
</dbReference>